<keyword evidence="2" id="KW-1185">Reference proteome</keyword>
<organism evidence="1 2">
    <name type="scientific">Calderihabitans maritimus</name>
    <dbReference type="NCBI Taxonomy" id="1246530"/>
    <lineage>
        <taxon>Bacteria</taxon>
        <taxon>Bacillati</taxon>
        <taxon>Bacillota</taxon>
        <taxon>Clostridia</taxon>
        <taxon>Neomoorellales</taxon>
        <taxon>Calderihabitantaceae</taxon>
        <taxon>Calderihabitans</taxon>
    </lineage>
</organism>
<comment type="caution">
    <text evidence="1">The sequence shown here is derived from an EMBL/GenBank/DDBJ whole genome shotgun (WGS) entry which is preliminary data.</text>
</comment>
<sequence length="157" mass="18873">MYQPSGMYYYHYGYPPNYPMHGVFKNFQEFVNNLQKAIKDEAMAIEMYEQMLKMAPAEHKKHIRHALEDERKHYQMFTDLYQFLTGMKPMITVPPVHVECYEEAVEEAFQRELEAAELYRDMMLSTSDYQVRDIMFEAMTDEMEHATRFAFIYADLE</sequence>
<dbReference type="CDD" id="cd00657">
    <property type="entry name" value="Ferritin_like"/>
    <property type="match status" value="1"/>
</dbReference>
<reference evidence="2" key="1">
    <citation type="journal article" date="2017" name="Appl. Environ. Microbiol.">
        <title>Genomic Analysis of Calderihabitans maritimus KKC1, a Thermophilic, Hydrogenogenic, Carboxydotrophic Bacterium Isolated from Marine Sediment.</title>
        <authorList>
            <person name="Omae K."/>
            <person name="Yoneda Y."/>
            <person name="Fukuyama Y."/>
            <person name="Yoshida T."/>
            <person name="Sako Y."/>
        </authorList>
    </citation>
    <scope>NUCLEOTIDE SEQUENCE [LARGE SCALE GENOMIC DNA]</scope>
    <source>
        <strain evidence="2">KKC1</strain>
    </source>
</reference>
<dbReference type="Gene3D" id="6.10.140.1960">
    <property type="match status" value="1"/>
</dbReference>
<dbReference type="SUPFAM" id="SSF47240">
    <property type="entry name" value="Ferritin-like"/>
    <property type="match status" value="1"/>
</dbReference>
<accession>A0A1Z5HXD8</accession>
<evidence type="ECO:0000313" key="1">
    <source>
        <dbReference type="EMBL" id="GAW94199.1"/>
    </source>
</evidence>
<name>A0A1Z5HXD8_9FIRM</name>
<dbReference type="RefSeq" id="WP_088555190.1">
    <property type="nucleotide sequence ID" value="NZ_BDGJ01000198.1"/>
</dbReference>
<dbReference type="Proteomes" id="UP000197032">
    <property type="component" value="Unassembled WGS sequence"/>
</dbReference>
<evidence type="ECO:0000313" key="2">
    <source>
        <dbReference type="Proteomes" id="UP000197032"/>
    </source>
</evidence>
<dbReference type="AlphaFoldDB" id="A0A1Z5HXD8"/>
<dbReference type="Gene3D" id="1.20.1260.10">
    <property type="match status" value="1"/>
</dbReference>
<dbReference type="InterPro" id="IPR012347">
    <property type="entry name" value="Ferritin-like"/>
</dbReference>
<dbReference type="InterPro" id="IPR009078">
    <property type="entry name" value="Ferritin-like_SF"/>
</dbReference>
<gene>
    <name evidence="1" type="ORF">KKC1_33120</name>
</gene>
<proteinExistence type="predicted"/>
<protein>
    <submittedName>
        <fullName evidence="1">Uncharacterized protein</fullName>
    </submittedName>
</protein>
<dbReference type="OrthoDB" id="573482at2"/>
<dbReference type="EMBL" id="BDGJ01000198">
    <property type="protein sequence ID" value="GAW94199.1"/>
    <property type="molecule type" value="Genomic_DNA"/>
</dbReference>